<gene>
    <name evidence="2" type="ORF">LCGC14_1629050</name>
</gene>
<feature type="non-terminal residue" evidence="2">
    <location>
        <position position="1"/>
    </location>
</feature>
<sequence>KKPRLIKISQVPLTKRDAKNLRNIILDQSLARTGRIKKTKGIPKRPVLKVSRGFAKRTSKKFRRFRIVKGKRKALTPGKVIERTRNINDTRQEKKKLGVRRRLAQLKKESAKKQKGSFKRTSRNLIQFKQKRGTRIKTPRRRIELRSNNARRKQRNTNKKKR</sequence>
<evidence type="ECO:0000256" key="1">
    <source>
        <dbReference type="SAM" id="MobiDB-lite"/>
    </source>
</evidence>
<feature type="region of interest" description="Disordered" evidence="1">
    <location>
        <begin position="107"/>
        <end position="137"/>
    </location>
</feature>
<comment type="caution">
    <text evidence="2">The sequence shown here is derived from an EMBL/GenBank/DDBJ whole genome shotgun (WGS) entry which is preliminary data.</text>
</comment>
<name>A0A0F9IQB5_9ZZZZ</name>
<accession>A0A0F9IQB5</accession>
<protein>
    <submittedName>
        <fullName evidence="2">Uncharacterized protein</fullName>
    </submittedName>
</protein>
<feature type="compositionally biased region" description="Basic residues" evidence="1">
    <location>
        <begin position="113"/>
        <end position="122"/>
    </location>
</feature>
<proteinExistence type="predicted"/>
<organism evidence="2">
    <name type="scientific">marine sediment metagenome</name>
    <dbReference type="NCBI Taxonomy" id="412755"/>
    <lineage>
        <taxon>unclassified sequences</taxon>
        <taxon>metagenomes</taxon>
        <taxon>ecological metagenomes</taxon>
    </lineage>
</organism>
<evidence type="ECO:0000313" key="2">
    <source>
        <dbReference type="EMBL" id="KKM22079.1"/>
    </source>
</evidence>
<dbReference type="EMBL" id="LAZR01013412">
    <property type="protein sequence ID" value="KKM22079.1"/>
    <property type="molecule type" value="Genomic_DNA"/>
</dbReference>
<reference evidence="2" key="1">
    <citation type="journal article" date="2015" name="Nature">
        <title>Complex archaea that bridge the gap between prokaryotes and eukaryotes.</title>
        <authorList>
            <person name="Spang A."/>
            <person name="Saw J.H."/>
            <person name="Jorgensen S.L."/>
            <person name="Zaremba-Niedzwiedzka K."/>
            <person name="Martijn J."/>
            <person name="Lind A.E."/>
            <person name="van Eijk R."/>
            <person name="Schleper C."/>
            <person name="Guy L."/>
            <person name="Ettema T.J."/>
        </authorList>
    </citation>
    <scope>NUCLEOTIDE SEQUENCE</scope>
</reference>
<dbReference type="AlphaFoldDB" id="A0A0F9IQB5"/>